<dbReference type="InterPro" id="IPR050833">
    <property type="entry name" value="Poly_Biosynth_Transport"/>
</dbReference>
<feature type="transmembrane region" description="Helical" evidence="6">
    <location>
        <begin position="251"/>
        <end position="275"/>
    </location>
</feature>
<evidence type="ECO:0000256" key="2">
    <source>
        <dbReference type="ARBA" id="ARBA00022475"/>
    </source>
</evidence>
<feature type="transmembrane region" description="Helical" evidence="6">
    <location>
        <begin position="148"/>
        <end position="168"/>
    </location>
</feature>
<accession>A0ABV7XBM6</accession>
<feature type="transmembrane region" description="Helical" evidence="6">
    <location>
        <begin position="174"/>
        <end position="196"/>
    </location>
</feature>
<sequence length="479" mass="50383">MKGLARDTVIYGLAAALSRGLALLVLPIYTRVLAPSEYGALDTILVIATLAALVVPLEISQALARLLNDLDDLAARRRMASTALWFTAGAYLLAFAVAIMAAPWVAAQLLGGAERANIFRLGAAFIAVSGIFFLMQNQLRFELRSKDYAIASSVYAVLTLSFGIAFGFGLELGLAGILIAQLLAATVAVAVGALLLRDTYAFSFDSGMLRTMLGFSAPLVPSALATFVTLYGNRLLLNTLMGLGAVGVFGVATRIATMVTLPILGFQAALTPLIYAHYREAETPVRLARIMEGFVAVALGGCLGLGLFADEALLIFADAEYAAAAPFIMALAPAAVLSQMYIFFPGLAIARKTHWQLYIFILSASGSLLANWLLIDAFGVPGAAIATLGGGLLFMALWVPASQHFYRLPIRWIPLSVTCLAAIAVAMAGTFLATLDLGFAYSISSRVGLLAAFAAAAGLSGMLGPAPLRSAFARIRRSL</sequence>
<reference evidence="8" key="1">
    <citation type="journal article" date="2019" name="Int. J. Syst. Evol. Microbiol.">
        <title>The Global Catalogue of Microorganisms (GCM) 10K type strain sequencing project: providing services to taxonomists for standard genome sequencing and annotation.</title>
        <authorList>
            <consortium name="The Broad Institute Genomics Platform"/>
            <consortium name="The Broad Institute Genome Sequencing Center for Infectious Disease"/>
            <person name="Wu L."/>
            <person name="Ma J."/>
        </authorList>
    </citation>
    <scope>NUCLEOTIDE SEQUENCE [LARGE SCALE GENOMIC DNA]</scope>
    <source>
        <strain evidence="8">KCTC 42644</strain>
    </source>
</reference>
<dbReference type="Proteomes" id="UP001595615">
    <property type="component" value="Unassembled WGS sequence"/>
</dbReference>
<feature type="transmembrane region" description="Helical" evidence="6">
    <location>
        <begin position="208"/>
        <end position="231"/>
    </location>
</feature>
<proteinExistence type="predicted"/>
<dbReference type="RefSeq" id="WP_380859289.1">
    <property type="nucleotide sequence ID" value="NZ_JBHRXV010000004.1"/>
</dbReference>
<comment type="subcellular location">
    <subcellularLocation>
        <location evidence="1">Cell membrane</location>
        <topology evidence="1">Multi-pass membrane protein</topology>
    </subcellularLocation>
</comment>
<feature type="transmembrane region" description="Helical" evidence="6">
    <location>
        <begin position="84"/>
        <end position="106"/>
    </location>
</feature>
<dbReference type="Pfam" id="PF01943">
    <property type="entry name" value="Polysacc_synt"/>
    <property type="match status" value="1"/>
</dbReference>
<evidence type="ECO:0000313" key="7">
    <source>
        <dbReference type="EMBL" id="MFC3712433.1"/>
    </source>
</evidence>
<evidence type="ECO:0000256" key="6">
    <source>
        <dbReference type="SAM" id="Phobius"/>
    </source>
</evidence>
<keyword evidence="3 6" id="KW-0812">Transmembrane</keyword>
<feature type="transmembrane region" description="Helical" evidence="6">
    <location>
        <begin position="9"/>
        <end position="29"/>
    </location>
</feature>
<keyword evidence="4 6" id="KW-1133">Transmembrane helix</keyword>
<feature type="transmembrane region" description="Helical" evidence="6">
    <location>
        <begin position="412"/>
        <end position="435"/>
    </location>
</feature>
<feature type="transmembrane region" description="Helical" evidence="6">
    <location>
        <begin position="287"/>
        <end position="309"/>
    </location>
</feature>
<gene>
    <name evidence="7" type="ORF">ACFOMD_07625</name>
</gene>
<evidence type="ECO:0000256" key="5">
    <source>
        <dbReference type="ARBA" id="ARBA00023136"/>
    </source>
</evidence>
<feature type="transmembrane region" description="Helical" evidence="6">
    <location>
        <begin position="355"/>
        <end position="374"/>
    </location>
</feature>
<name>A0ABV7XBM6_9SPHN</name>
<keyword evidence="5 6" id="KW-0472">Membrane</keyword>
<dbReference type="EMBL" id="JBHRXV010000004">
    <property type="protein sequence ID" value="MFC3712433.1"/>
    <property type="molecule type" value="Genomic_DNA"/>
</dbReference>
<keyword evidence="2" id="KW-1003">Cell membrane</keyword>
<feature type="transmembrane region" description="Helical" evidence="6">
    <location>
        <begin position="447"/>
        <end position="468"/>
    </location>
</feature>
<evidence type="ECO:0000256" key="4">
    <source>
        <dbReference type="ARBA" id="ARBA00022989"/>
    </source>
</evidence>
<comment type="caution">
    <text evidence="7">The sequence shown here is derived from an EMBL/GenBank/DDBJ whole genome shotgun (WGS) entry which is preliminary data.</text>
</comment>
<evidence type="ECO:0000256" key="1">
    <source>
        <dbReference type="ARBA" id="ARBA00004651"/>
    </source>
</evidence>
<feature type="transmembrane region" description="Helical" evidence="6">
    <location>
        <begin position="321"/>
        <end position="343"/>
    </location>
</feature>
<organism evidence="7 8">
    <name type="scientific">Sphingoaurantiacus capsulatus</name>
    <dbReference type="NCBI Taxonomy" id="1771310"/>
    <lineage>
        <taxon>Bacteria</taxon>
        <taxon>Pseudomonadati</taxon>
        <taxon>Pseudomonadota</taxon>
        <taxon>Alphaproteobacteria</taxon>
        <taxon>Sphingomonadales</taxon>
        <taxon>Sphingosinicellaceae</taxon>
        <taxon>Sphingoaurantiacus</taxon>
    </lineage>
</organism>
<dbReference type="PANTHER" id="PTHR30250:SF11">
    <property type="entry name" value="O-ANTIGEN TRANSPORTER-RELATED"/>
    <property type="match status" value="1"/>
</dbReference>
<protein>
    <submittedName>
        <fullName evidence="7">Lipopolysaccharide biosynthesis protein</fullName>
    </submittedName>
</protein>
<feature type="transmembrane region" description="Helical" evidence="6">
    <location>
        <begin position="44"/>
        <end position="64"/>
    </location>
</feature>
<evidence type="ECO:0000256" key="3">
    <source>
        <dbReference type="ARBA" id="ARBA00022692"/>
    </source>
</evidence>
<feature type="transmembrane region" description="Helical" evidence="6">
    <location>
        <begin position="380"/>
        <end position="400"/>
    </location>
</feature>
<dbReference type="PANTHER" id="PTHR30250">
    <property type="entry name" value="PST FAMILY PREDICTED COLANIC ACID TRANSPORTER"/>
    <property type="match status" value="1"/>
</dbReference>
<feature type="transmembrane region" description="Helical" evidence="6">
    <location>
        <begin position="118"/>
        <end position="136"/>
    </location>
</feature>
<keyword evidence="8" id="KW-1185">Reference proteome</keyword>
<dbReference type="InterPro" id="IPR002797">
    <property type="entry name" value="Polysacc_synth"/>
</dbReference>
<evidence type="ECO:0000313" key="8">
    <source>
        <dbReference type="Proteomes" id="UP001595615"/>
    </source>
</evidence>